<accession>A0A5N1BHD5</accession>
<keyword evidence="1" id="KW-1133">Transmembrane helix</keyword>
<gene>
    <name evidence="2" type="ORF">F6I34_09415</name>
</gene>
<dbReference type="Pfam" id="PF12666">
    <property type="entry name" value="PrgI"/>
    <property type="match status" value="1"/>
</dbReference>
<name>A0A5N1BHD5_9LACT</name>
<dbReference type="AlphaFoldDB" id="A0A5N1BHD5"/>
<dbReference type="InterPro" id="IPR024414">
    <property type="entry name" value="Uncharacterised_PrgI"/>
</dbReference>
<evidence type="ECO:0000256" key="1">
    <source>
        <dbReference type="SAM" id="Phobius"/>
    </source>
</evidence>
<organism evidence="2 3">
    <name type="scientific">Aerococcus tenax</name>
    <dbReference type="NCBI Taxonomy" id="3078812"/>
    <lineage>
        <taxon>Bacteria</taxon>
        <taxon>Bacillati</taxon>
        <taxon>Bacillota</taxon>
        <taxon>Bacilli</taxon>
        <taxon>Lactobacillales</taxon>
        <taxon>Aerococcaceae</taxon>
        <taxon>Aerococcus</taxon>
    </lineage>
</organism>
<sequence>MAFVPVPKDLTKVQTKLVFNLTGRQLVCFSGALLVGAPTYWFTRNALGDTFSMVLMMIVASPFIFFAFFKRDGLSGEKYLKQMYEFKYKKPLIRVYKNTNYYRLIEDIYRQEDIFEKNYKPKKRKRKKIFK</sequence>
<reference evidence="3" key="1">
    <citation type="submission" date="2019-09" db="EMBL/GenBank/DDBJ databases">
        <title>Draft genome sequence assemblies of isolates from the urinary tract.</title>
        <authorList>
            <person name="Mores C.R."/>
            <person name="Putonti C."/>
            <person name="Wolfe A.J."/>
        </authorList>
    </citation>
    <scope>NUCLEOTIDE SEQUENCE [LARGE SCALE GENOMIC DNA]</scope>
    <source>
        <strain evidence="3">UMB8614</strain>
    </source>
</reference>
<dbReference type="Proteomes" id="UP000326476">
    <property type="component" value="Unassembled WGS sequence"/>
</dbReference>
<evidence type="ECO:0000313" key="2">
    <source>
        <dbReference type="EMBL" id="KAA9237652.1"/>
    </source>
</evidence>
<keyword evidence="3" id="KW-1185">Reference proteome</keyword>
<comment type="caution">
    <text evidence="2">The sequence shown here is derived from an EMBL/GenBank/DDBJ whole genome shotgun (WGS) entry which is preliminary data.</text>
</comment>
<feature type="transmembrane region" description="Helical" evidence="1">
    <location>
        <begin position="50"/>
        <end position="69"/>
    </location>
</feature>
<protein>
    <submittedName>
        <fullName evidence="2">PrgI family protein</fullName>
    </submittedName>
</protein>
<proteinExistence type="predicted"/>
<dbReference type="RefSeq" id="WP_102722999.1">
    <property type="nucleotide sequence ID" value="NZ_CP142608.1"/>
</dbReference>
<keyword evidence="1" id="KW-0472">Membrane</keyword>
<dbReference type="EMBL" id="VYVN01000040">
    <property type="protein sequence ID" value="KAA9237652.1"/>
    <property type="molecule type" value="Genomic_DNA"/>
</dbReference>
<keyword evidence="1" id="KW-0812">Transmembrane</keyword>
<evidence type="ECO:0000313" key="3">
    <source>
        <dbReference type="Proteomes" id="UP000326476"/>
    </source>
</evidence>
<feature type="transmembrane region" description="Helical" evidence="1">
    <location>
        <begin position="26"/>
        <end position="44"/>
    </location>
</feature>